<name>J9FYL5_9ZZZZ</name>
<reference evidence="1" key="1">
    <citation type="journal article" date="2012" name="PLoS ONE">
        <title>Gene sets for utilization of primary and secondary nutrition supplies in the distal gut of endangered iberian lynx.</title>
        <authorList>
            <person name="Alcaide M."/>
            <person name="Messina E."/>
            <person name="Richter M."/>
            <person name="Bargiela R."/>
            <person name="Peplies J."/>
            <person name="Huws S.A."/>
            <person name="Newbold C.J."/>
            <person name="Golyshin P.N."/>
            <person name="Simon M.A."/>
            <person name="Lopez G."/>
            <person name="Yakimov M.M."/>
            <person name="Ferrer M."/>
        </authorList>
    </citation>
    <scope>NUCLEOTIDE SEQUENCE</scope>
</reference>
<feature type="non-terminal residue" evidence="1">
    <location>
        <position position="195"/>
    </location>
</feature>
<evidence type="ECO:0000313" key="1">
    <source>
        <dbReference type="EMBL" id="EJW99663.1"/>
    </source>
</evidence>
<accession>J9FYL5</accession>
<proteinExistence type="predicted"/>
<sequence>MFYCEFGTLDSQEACGKGIVNFTEEEGKTTMIDLRKTGGSNSLGDRSGYIDNGQGNGKCSIRYRGIEDLWGNIWEFCSGIMVTDNGWYHTNEHSKMDNLTQMKHYAKDLSQKVENGWLNDMEYPVGLEWTFIPKSAGGTLSTYYCDNYWTHDIGEENIVLLGGHWDDGVVAGLACWVCGNVSSNLWWAIGARLSY</sequence>
<gene>
    <name evidence="1" type="ORF">EVA_12230</name>
</gene>
<dbReference type="Gene3D" id="3.90.1580.10">
    <property type="entry name" value="paralog of FGE (formylglycine-generating enzyme)"/>
    <property type="match status" value="1"/>
</dbReference>
<dbReference type="EMBL" id="AMCI01003708">
    <property type="protein sequence ID" value="EJW99663.1"/>
    <property type="molecule type" value="Genomic_DNA"/>
</dbReference>
<dbReference type="InterPro" id="IPR042095">
    <property type="entry name" value="SUMF_sf"/>
</dbReference>
<organism evidence="1">
    <name type="scientific">gut metagenome</name>
    <dbReference type="NCBI Taxonomy" id="749906"/>
    <lineage>
        <taxon>unclassified sequences</taxon>
        <taxon>metagenomes</taxon>
        <taxon>organismal metagenomes</taxon>
    </lineage>
</organism>
<protein>
    <submittedName>
        <fullName evidence="1">Uncharacterized protein</fullName>
    </submittedName>
</protein>
<dbReference type="AlphaFoldDB" id="J9FYL5"/>
<comment type="caution">
    <text evidence="1">The sequence shown here is derived from an EMBL/GenBank/DDBJ whole genome shotgun (WGS) entry which is preliminary data.</text>
</comment>